<protein>
    <submittedName>
        <fullName evidence="2">Uncharacterized protein</fullName>
    </submittedName>
</protein>
<reference evidence="2" key="1">
    <citation type="submission" date="2023-08" db="EMBL/GenBank/DDBJ databases">
        <authorList>
            <person name="Page C.A."/>
            <person name="Perez-Diaz I.M."/>
        </authorList>
    </citation>
    <scope>NUCLEOTIDE SEQUENCE</scope>
    <source>
        <strain evidence="2">1.8.9</strain>
    </source>
</reference>
<evidence type="ECO:0000313" key="2">
    <source>
        <dbReference type="EMBL" id="MDT7039338.1"/>
    </source>
</evidence>
<gene>
    <name evidence="2" type="ORF">RI555_10110</name>
</gene>
<accession>A0A2S9VVR1</accession>
<dbReference type="Proteomes" id="UP001263852">
    <property type="component" value="Unassembled WGS sequence"/>
</dbReference>
<organism evidence="2 3">
    <name type="scientific">Lactiplantibacillus pentosus</name>
    <name type="common">Lactobacillus pentosus</name>
    <dbReference type="NCBI Taxonomy" id="1589"/>
    <lineage>
        <taxon>Bacteria</taxon>
        <taxon>Bacillati</taxon>
        <taxon>Bacillota</taxon>
        <taxon>Bacilli</taxon>
        <taxon>Lactobacillales</taxon>
        <taxon>Lactobacillaceae</taxon>
        <taxon>Lactiplantibacillus</taxon>
    </lineage>
</organism>
<evidence type="ECO:0000313" key="3">
    <source>
        <dbReference type="Proteomes" id="UP001263852"/>
    </source>
</evidence>
<name>A0A2S9VVR1_LACPE</name>
<comment type="caution">
    <text evidence="2">The sequence shown here is derived from an EMBL/GenBank/DDBJ whole genome shotgun (WGS) entry which is preliminary data.</text>
</comment>
<proteinExistence type="predicted"/>
<feature type="compositionally biased region" description="Low complexity" evidence="1">
    <location>
        <begin position="83"/>
        <end position="106"/>
    </location>
</feature>
<sequence length="106" mass="11514">MAHNVSQDEELLGILRDVATHRFHQGRQVNPNSMLYQTVSVAVERGYLNNATLDDNYSHTLASIDLTKATLTEAGTTKLQALTNTNDNNDGNEAAAATDTDNQPEA</sequence>
<feature type="region of interest" description="Disordered" evidence="1">
    <location>
        <begin position="82"/>
        <end position="106"/>
    </location>
</feature>
<dbReference type="EMBL" id="JAVLAO010000001">
    <property type="protein sequence ID" value="MDT7039338.1"/>
    <property type="molecule type" value="Genomic_DNA"/>
</dbReference>
<evidence type="ECO:0000256" key="1">
    <source>
        <dbReference type="SAM" id="MobiDB-lite"/>
    </source>
</evidence>
<dbReference type="RefSeq" id="WP_088769654.1">
    <property type="nucleotide sequence ID" value="NZ_BOUG01000004.1"/>
</dbReference>
<dbReference type="AlphaFoldDB" id="A0A2S9VVR1"/>